<evidence type="ECO:0000313" key="7">
    <source>
        <dbReference type="Proteomes" id="UP000522081"/>
    </source>
</evidence>
<protein>
    <submittedName>
        <fullName evidence="6">Molecular chaperone Hsp33</fullName>
    </submittedName>
</protein>
<keyword evidence="7" id="KW-1185">Reference proteome</keyword>
<dbReference type="SUPFAM" id="SSF64397">
    <property type="entry name" value="Hsp33 domain"/>
    <property type="match status" value="1"/>
</dbReference>
<keyword evidence="5" id="KW-0676">Redox-active center</keyword>
<organism evidence="6 7">
    <name type="scientific">Novosphingobium marinum</name>
    <dbReference type="NCBI Taxonomy" id="1514948"/>
    <lineage>
        <taxon>Bacteria</taxon>
        <taxon>Pseudomonadati</taxon>
        <taxon>Pseudomonadota</taxon>
        <taxon>Alphaproteobacteria</taxon>
        <taxon>Sphingomonadales</taxon>
        <taxon>Sphingomonadaceae</taxon>
        <taxon>Novosphingobium</taxon>
    </lineage>
</organism>
<reference evidence="6 7" key="1">
    <citation type="submission" date="2020-07" db="EMBL/GenBank/DDBJ databases">
        <title>Genomic Encyclopedia of Type Strains, Phase IV (KMG-IV): sequencing the most valuable type-strain genomes for metagenomic binning, comparative biology and taxonomic classification.</title>
        <authorList>
            <person name="Goeker M."/>
        </authorList>
    </citation>
    <scope>NUCLEOTIDE SEQUENCE [LARGE SCALE GENOMIC DNA]</scope>
    <source>
        <strain evidence="6 7">DSM 29043</strain>
    </source>
</reference>
<dbReference type="InterPro" id="IPR023212">
    <property type="entry name" value="Hsp33_helix_hairpin_bin_dom_sf"/>
</dbReference>
<dbReference type="AlphaFoldDB" id="A0A7Z0BU15"/>
<keyword evidence="3" id="KW-1015">Disulfide bond</keyword>
<sequence>MSGIDETAVQDDGFDRVLGFTVPGRNARGRAIRLGPVLDTILAAHAYPDAIRHLLAEALVITAVMGSLLKHEKSQLTLQAQAQGGVVDLMVCDYLDGELRGYVSFDETKLAAVGSNPSLSTLFGEGYLAFTYDLAAKDERYQGIVPLEGTSMAAACESYFARSEQLPTLMRVAVRTRGERCVAGGLLVQHYPEGEEGGERLHVKENELEWEHVAVIAGSVRHDELLAGDLSLEQLVWRLFHEEDEVRVMPMAALSRGCRCSAAYYESILSKFPEAERADMRSDEGVIEVDCEFCAKTFPISL</sequence>
<dbReference type="GO" id="GO:0005737">
    <property type="term" value="C:cytoplasm"/>
    <property type="evidence" value="ECO:0007669"/>
    <property type="project" value="InterPro"/>
</dbReference>
<evidence type="ECO:0000313" key="6">
    <source>
        <dbReference type="EMBL" id="NYH94683.1"/>
    </source>
</evidence>
<evidence type="ECO:0000256" key="2">
    <source>
        <dbReference type="ARBA" id="ARBA00022833"/>
    </source>
</evidence>
<dbReference type="Pfam" id="PF01430">
    <property type="entry name" value="HSP33"/>
    <property type="match status" value="1"/>
</dbReference>
<accession>A0A7Z0BU15</accession>
<dbReference type="Proteomes" id="UP000522081">
    <property type="component" value="Unassembled WGS sequence"/>
</dbReference>
<dbReference type="GO" id="GO:0042026">
    <property type="term" value="P:protein refolding"/>
    <property type="evidence" value="ECO:0007669"/>
    <property type="project" value="TreeGrafter"/>
</dbReference>
<evidence type="ECO:0000256" key="3">
    <source>
        <dbReference type="ARBA" id="ARBA00023157"/>
    </source>
</evidence>
<evidence type="ECO:0000256" key="1">
    <source>
        <dbReference type="ARBA" id="ARBA00022490"/>
    </source>
</evidence>
<dbReference type="GO" id="GO:0051082">
    <property type="term" value="F:unfolded protein binding"/>
    <property type="evidence" value="ECO:0007669"/>
    <property type="project" value="InterPro"/>
</dbReference>
<dbReference type="Gene3D" id="3.90.1280.10">
    <property type="entry name" value="HSP33 redox switch-like"/>
    <property type="match status" value="1"/>
</dbReference>
<name>A0A7Z0BU15_9SPHN</name>
<dbReference type="Gene3D" id="3.55.30.10">
    <property type="entry name" value="Hsp33 domain"/>
    <property type="match status" value="1"/>
</dbReference>
<dbReference type="GO" id="GO:0044183">
    <property type="term" value="F:protein folding chaperone"/>
    <property type="evidence" value="ECO:0007669"/>
    <property type="project" value="TreeGrafter"/>
</dbReference>
<dbReference type="PANTHER" id="PTHR30111">
    <property type="entry name" value="33 KDA CHAPERONIN"/>
    <property type="match status" value="1"/>
</dbReference>
<dbReference type="CDD" id="cd00498">
    <property type="entry name" value="Hsp33"/>
    <property type="match status" value="1"/>
</dbReference>
<evidence type="ECO:0000256" key="4">
    <source>
        <dbReference type="ARBA" id="ARBA00023186"/>
    </source>
</evidence>
<dbReference type="PIRSF" id="PIRSF005261">
    <property type="entry name" value="Heat_shock_Hsp33"/>
    <property type="match status" value="1"/>
</dbReference>
<dbReference type="PANTHER" id="PTHR30111:SF1">
    <property type="entry name" value="33 KDA CHAPERONIN"/>
    <property type="match status" value="1"/>
</dbReference>
<keyword evidence="4" id="KW-0143">Chaperone</keyword>
<dbReference type="Gene3D" id="1.10.287.480">
    <property type="entry name" value="helix hairpin bin"/>
    <property type="match status" value="1"/>
</dbReference>
<comment type="caution">
    <text evidence="6">The sequence shown here is derived from an EMBL/GenBank/DDBJ whole genome shotgun (WGS) entry which is preliminary data.</text>
</comment>
<evidence type="ECO:0000256" key="5">
    <source>
        <dbReference type="ARBA" id="ARBA00023284"/>
    </source>
</evidence>
<dbReference type="InterPro" id="IPR016153">
    <property type="entry name" value="Heat_shock_Hsp33_N"/>
</dbReference>
<dbReference type="SUPFAM" id="SSF118352">
    <property type="entry name" value="HSP33 redox switch-like"/>
    <property type="match status" value="1"/>
</dbReference>
<keyword evidence="2" id="KW-0862">Zinc</keyword>
<proteinExistence type="predicted"/>
<gene>
    <name evidence="6" type="ORF">FHS75_001002</name>
</gene>
<dbReference type="RefSeq" id="WP_373285038.1">
    <property type="nucleotide sequence ID" value="NZ_BMGF01000006.1"/>
</dbReference>
<keyword evidence="1" id="KW-0963">Cytoplasm</keyword>
<dbReference type="InterPro" id="IPR016154">
    <property type="entry name" value="Heat_shock_Hsp33_C"/>
</dbReference>
<dbReference type="EMBL" id="JACBZF010000002">
    <property type="protein sequence ID" value="NYH94683.1"/>
    <property type="molecule type" value="Genomic_DNA"/>
</dbReference>
<dbReference type="InterPro" id="IPR000397">
    <property type="entry name" value="Heat_shock_Hsp33"/>
</dbReference>